<gene>
    <name evidence="7" type="ORF">CKAH01_00094</name>
</gene>
<name>A0AAD9YU80_COLKA</name>
<protein>
    <submittedName>
        <fullName evidence="7">Ribosomal biogenesis protein gar2</fullName>
    </submittedName>
</protein>
<feature type="compositionally biased region" description="Basic residues" evidence="5">
    <location>
        <begin position="379"/>
        <end position="393"/>
    </location>
</feature>
<dbReference type="InterPro" id="IPR012677">
    <property type="entry name" value="Nucleotide-bd_a/b_plait_sf"/>
</dbReference>
<accession>A0AAD9YU80</accession>
<feature type="compositionally biased region" description="Acidic residues" evidence="5">
    <location>
        <begin position="360"/>
        <end position="374"/>
    </location>
</feature>
<proteinExistence type="predicted"/>
<keyword evidence="3" id="KW-0539">Nucleus</keyword>
<keyword evidence="2 4" id="KW-0694">RNA-binding</keyword>
<dbReference type="PROSITE" id="PS50102">
    <property type="entry name" value="RRM"/>
    <property type="match status" value="1"/>
</dbReference>
<dbReference type="CDD" id="cd12307">
    <property type="entry name" value="RRM_NIFK_like"/>
    <property type="match status" value="1"/>
</dbReference>
<dbReference type="GO" id="GO:0005730">
    <property type="term" value="C:nucleolus"/>
    <property type="evidence" value="ECO:0007669"/>
    <property type="project" value="UniProtKB-SubCell"/>
</dbReference>
<dbReference type="Pfam" id="PF00076">
    <property type="entry name" value="RRM_1"/>
    <property type="match status" value="1"/>
</dbReference>
<feature type="compositionally biased region" description="Low complexity" evidence="5">
    <location>
        <begin position="12"/>
        <end position="22"/>
    </location>
</feature>
<comment type="caution">
    <text evidence="7">The sequence shown here is derived from an EMBL/GenBank/DDBJ whole genome shotgun (WGS) entry which is preliminary data.</text>
</comment>
<reference evidence="7" key="1">
    <citation type="submission" date="2023-02" db="EMBL/GenBank/DDBJ databases">
        <title>Colletotrichum kahawae CIFC_Que2 genome sequencing and assembly.</title>
        <authorList>
            <person name="Baroncelli R."/>
        </authorList>
    </citation>
    <scope>NUCLEOTIDE SEQUENCE</scope>
    <source>
        <strain evidence="7">CIFC_Que2</strain>
    </source>
</reference>
<feature type="domain" description="RRM" evidence="6">
    <location>
        <begin position="184"/>
        <end position="262"/>
    </location>
</feature>
<dbReference type="InterPro" id="IPR035979">
    <property type="entry name" value="RBD_domain_sf"/>
</dbReference>
<evidence type="ECO:0000256" key="4">
    <source>
        <dbReference type="PROSITE-ProRule" id="PRU00176"/>
    </source>
</evidence>
<keyword evidence="8" id="KW-1185">Reference proteome</keyword>
<dbReference type="PANTHER" id="PTHR46754">
    <property type="entry name" value="MKI67 FHA DOMAIN-INTERACTING NUCLEOLAR PHOSPHOPROTEIN"/>
    <property type="match status" value="1"/>
</dbReference>
<dbReference type="InterPro" id="IPR000504">
    <property type="entry name" value="RRM_dom"/>
</dbReference>
<evidence type="ECO:0000256" key="2">
    <source>
        <dbReference type="ARBA" id="ARBA00022884"/>
    </source>
</evidence>
<evidence type="ECO:0000259" key="6">
    <source>
        <dbReference type="PROSITE" id="PS50102"/>
    </source>
</evidence>
<feature type="region of interest" description="Disordered" evidence="5">
    <location>
        <begin position="1"/>
        <end position="128"/>
    </location>
</feature>
<feature type="compositionally biased region" description="Basic and acidic residues" evidence="5">
    <location>
        <begin position="25"/>
        <end position="65"/>
    </location>
</feature>
<dbReference type="AlphaFoldDB" id="A0AAD9YU80"/>
<evidence type="ECO:0000256" key="3">
    <source>
        <dbReference type="ARBA" id="ARBA00023242"/>
    </source>
</evidence>
<sequence>MAPELRKRTRSVTAAENAPAAKKATKAEKVEKTEPAAKKTKAEKVKAEKVEKVEKKATPKRKAPEEASPVAAKKQKPAKATSKTTPKSKKAAAKPEPAEEAEPEPETTEVVEEEAETSVIPVEDGGDSDEEVDAEIQALAAGLDPEDAPEADGTLFKEGQDVGTIPKISKKQKKSIGGSSDEPGVVFISRLPHGFYEHELKGYFSQFGKINRLRLARNKKTGASKHWAFIEFAEESTAQIVAKTMDSYLLFGHILKVKTVPKDSLHENLWKGANKRFKKIPWNKMAANEVAKKRTESTWAQKVSREEKKREERAKKLKELGYSFDAPDLKKAVAPPPEPMAIDAPEEPKAIEAAPAEEKPAEEEAAPAAEEEAAETPKTKAKAKKGGRRKSKN</sequence>
<dbReference type="Proteomes" id="UP001281614">
    <property type="component" value="Unassembled WGS sequence"/>
</dbReference>
<feature type="region of interest" description="Disordered" evidence="5">
    <location>
        <begin position="326"/>
        <end position="393"/>
    </location>
</feature>
<dbReference type="Gene3D" id="3.30.70.330">
    <property type="match status" value="1"/>
</dbReference>
<dbReference type="SUPFAM" id="SSF54928">
    <property type="entry name" value="RNA-binding domain, RBD"/>
    <property type="match status" value="1"/>
</dbReference>
<dbReference type="EMBL" id="VYYT01000001">
    <property type="protein sequence ID" value="KAK2780150.1"/>
    <property type="molecule type" value="Genomic_DNA"/>
</dbReference>
<comment type="subcellular location">
    <subcellularLocation>
        <location evidence="1">Nucleus</location>
        <location evidence="1">Nucleolus</location>
    </subcellularLocation>
</comment>
<evidence type="ECO:0000256" key="1">
    <source>
        <dbReference type="ARBA" id="ARBA00004604"/>
    </source>
</evidence>
<feature type="compositionally biased region" description="Low complexity" evidence="5">
    <location>
        <begin position="67"/>
        <end position="85"/>
    </location>
</feature>
<evidence type="ECO:0000313" key="8">
    <source>
        <dbReference type="Proteomes" id="UP001281614"/>
    </source>
</evidence>
<dbReference type="GO" id="GO:0003723">
    <property type="term" value="F:RNA binding"/>
    <property type="evidence" value="ECO:0007669"/>
    <property type="project" value="UniProtKB-UniRule"/>
</dbReference>
<evidence type="ECO:0000256" key="5">
    <source>
        <dbReference type="SAM" id="MobiDB-lite"/>
    </source>
</evidence>
<evidence type="ECO:0000313" key="7">
    <source>
        <dbReference type="EMBL" id="KAK2780150.1"/>
    </source>
</evidence>
<organism evidence="7 8">
    <name type="scientific">Colletotrichum kahawae</name>
    <name type="common">Coffee berry disease fungus</name>
    <dbReference type="NCBI Taxonomy" id="34407"/>
    <lineage>
        <taxon>Eukaryota</taxon>
        <taxon>Fungi</taxon>
        <taxon>Dikarya</taxon>
        <taxon>Ascomycota</taxon>
        <taxon>Pezizomycotina</taxon>
        <taxon>Sordariomycetes</taxon>
        <taxon>Hypocreomycetidae</taxon>
        <taxon>Glomerellales</taxon>
        <taxon>Glomerellaceae</taxon>
        <taxon>Colletotrichum</taxon>
        <taxon>Colletotrichum gloeosporioides species complex</taxon>
    </lineage>
</organism>
<dbReference type="SMART" id="SM00360">
    <property type="entry name" value="RRM"/>
    <property type="match status" value="1"/>
</dbReference>
<feature type="compositionally biased region" description="Acidic residues" evidence="5">
    <location>
        <begin position="98"/>
        <end position="116"/>
    </location>
</feature>